<sequence>METAFINQSPGLMQLHHAVLLAITAAHFIDDASAWYLKSPPSGIDQDAEATDREDRMPKGPGFFNKMLRRKTVASTAEEMKPLLADSRQENEFHDTLDRLEQETKVSQQEIDEATAAQFEKVKQLFLESGVPPGEILTNKALMAQFIRWRNSFPDAEIPDLTWFLRRIYSDDELRAIIDSVKNSESGLRRDIADDLEKMLQPPPHQGETSG</sequence>
<organism evidence="1 2">
    <name type="scientific">Peronosclerospora sorghi</name>
    <dbReference type="NCBI Taxonomy" id="230839"/>
    <lineage>
        <taxon>Eukaryota</taxon>
        <taxon>Sar</taxon>
        <taxon>Stramenopiles</taxon>
        <taxon>Oomycota</taxon>
        <taxon>Peronosporomycetes</taxon>
        <taxon>Peronosporales</taxon>
        <taxon>Peronosporaceae</taxon>
        <taxon>Peronosclerospora</taxon>
    </lineage>
</organism>
<evidence type="ECO:0000313" key="1">
    <source>
        <dbReference type="EMBL" id="KAI9910164.1"/>
    </source>
</evidence>
<proteinExistence type="predicted"/>
<accession>A0ACC0VUL1</accession>
<dbReference type="Proteomes" id="UP001163321">
    <property type="component" value="Chromosome 6"/>
</dbReference>
<keyword evidence="2" id="KW-1185">Reference proteome</keyword>
<comment type="caution">
    <text evidence="1">The sequence shown here is derived from an EMBL/GenBank/DDBJ whole genome shotgun (WGS) entry which is preliminary data.</text>
</comment>
<name>A0ACC0VUL1_9STRA</name>
<evidence type="ECO:0000313" key="2">
    <source>
        <dbReference type="Proteomes" id="UP001163321"/>
    </source>
</evidence>
<gene>
    <name evidence="1" type="ORF">PsorP6_010499</name>
</gene>
<reference evidence="1 2" key="1">
    <citation type="journal article" date="2022" name="bioRxiv">
        <title>The genome of the oomycete Peronosclerospora sorghi, a cosmopolitan pathogen of maize and sorghum, is inflated with dispersed pseudogenes.</title>
        <authorList>
            <person name="Fletcher K."/>
            <person name="Martin F."/>
            <person name="Isakeit T."/>
            <person name="Cavanaugh K."/>
            <person name="Magill C."/>
            <person name="Michelmore R."/>
        </authorList>
    </citation>
    <scope>NUCLEOTIDE SEQUENCE [LARGE SCALE GENOMIC DNA]</scope>
    <source>
        <strain evidence="1">P6</strain>
    </source>
</reference>
<dbReference type="EMBL" id="CM047585">
    <property type="protein sequence ID" value="KAI9910164.1"/>
    <property type="molecule type" value="Genomic_DNA"/>
</dbReference>
<protein>
    <submittedName>
        <fullName evidence="1">Uncharacterized protein</fullName>
    </submittedName>
</protein>